<keyword evidence="2" id="KW-1185">Reference proteome</keyword>
<gene>
    <name evidence="1" type="ORF">KCTCHS21_45920</name>
</gene>
<sequence length="66" mass="7457">MLCSNGDDKELSLFHKNSLISNVMVAFSLSYILDFNEIVDMDGKGKKLSFPSYVQRKIGIPEHSTF</sequence>
<reference evidence="1 2" key="1">
    <citation type="submission" date="2019-01" db="EMBL/GenBank/DDBJ databases">
        <title>Complete genome sequence of Cohnella hallensis HS21 isolated from Korean fir (Abies koreana) rhizospheric soil.</title>
        <authorList>
            <person name="Jiang L."/>
            <person name="Kang S.W."/>
            <person name="Kim S."/>
            <person name="Jung J."/>
            <person name="Kim C.Y."/>
            <person name="Kim D.H."/>
            <person name="Kim S.W."/>
            <person name="Lee J."/>
        </authorList>
    </citation>
    <scope>NUCLEOTIDE SEQUENCE [LARGE SCALE GENOMIC DNA]</scope>
    <source>
        <strain evidence="1 2">HS21</strain>
    </source>
</reference>
<accession>A0A3T1DAU2</accession>
<dbReference type="KEGG" id="cohn:KCTCHS21_45920"/>
<protein>
    <submittedName>
        <fullName evidence="1">Uncharacterized protein</fullName>
    </submittedName>
</protein>
<dbReference type="EMBL" id="AP019400">
    <property type="protein sequence ID" value="BBI35193.1"/>
    <property type="molecule type" value="Genomic_DNA"/>
</dbReference>
<organism evidence="1 2">
    <name type="scientific">Cohnella abietis</name>
    <dbReference type="NCBI Taxonomy" id="2507935"/>
    <lineage>
        <taxon>Bacteria</taxon>
        <taxon>Bacillati</taxon>
        <taxon>Bacillota</taxon>
        <taxon>Bacilli</taxon>
        <taxon>Bacillales</taxon>
        <taxon>Paenibacillaceae</taxon>
        <taxon>Cohnella</taxon>
    </lineage>
</organism>
<proteinExistence type="predicted"/>
<evidence type="ECO:0000313" key="1">
    <source>
        <dbReference type="EMBL" id="BBI35193.1"/>
    </source>
</evidence>
<name>A0A3T1DAU2_9BACL</name>
<dbReference type="Proteomes" id="UP000289856">
    <property type="component" value="Chromosome"/>
</dbReference>
<dbReference type="AlphaFoldDB" id="A0A3T1DAU2"/>
<evidence type="ECO:0000313" key="2">
    <source>
        <dbReference type="Proteomes" id="UP000289856"/>
    </source>
</evidence>